<proteinExistence type="predicted"/>
<keyword evidence="2" id="KW-1133">Transmembrane helix</keyword>
<keyword evidence="2" id="KW-0472">Membrane</keyword>
<feature type="transmembrane region" description="Helical" evidence="2">
    <location>
        <begin position="394"/>
        <end position="423"/>
    </location>
</feature>
<organism evidence="3 4">
    <name type="scientific">Pelagomonas calceolata</name>
    <dbReference type="NCBI Taxonomy" id="35677"/>
    <lineage>
        <taxon>Eukaryota</taxon>
        <taxon>Sar</taxon>
        <taxon>Stramenopiles</taxon>
        <taxon>Ochrophyta</taxon>
        <taxon>Pelagophyceae</taxon>
        <taxon>Pelagomonadales</taxon>
        <taxon>Pelagomonadaceae</taxon>
        <taxon>Pelagomonas</taxon>
    </lineage>
</organism>
<comment type="caution">
    <text evidence="3">The sequence shown here is derived from an EMBL/GenBank/DDBJ whole genome shotgun (WGS) entry which is preliminary data.</text>
</comment>
<keyword evidence="2" id="KW-0812">Transmembrane</keyword>
<sequence length="441" mass="48655">MGGLRSLWWRRAAEHHNAQQTRMWAEYQSRGYGEQQTTVRPRRRPRTEPQDPVLFGVLMALAIGVACVLTLEPTTCPYGAKQLLAAREPWQTANSTTPPRWADLNATIQNGFTRCGKYANDTDLFVDDSNEGAGTTYGYAREDVEALVERAQAVVEKRQYGSRPNDAHFLEALVGHVANGSSVLVVGSAEPWHEAVCLALGASRVTTVDYGSRKYEHPQLDQVNASFWNQLDDANLGYDVVVSASSLDHDGLGRYGDPIAPDGDLLTMRLLLRALAPGAKVILSVPVGPDRIIWNLMRIYGKDRLARLTDGYDVVERIGYDSTKLDEAPENVLRTYEPVFVLSVPDQICLEDAFWCNFQKRTVFGQSVVTVVTVVVVALMVLSVARDLRAGKYLAAGATLVMSAIAAVYGPVALFCLPVHIYIHRPERPKVVDFGRAPRLG</sequence>
<evidence type="ECO:0000256" key="2">
    <source>
        <dbReference type="SAM" id="Phobius"/>
    </source>
</evidence>
<feature type="transmembrane region" description="Helical" evidence="2">
    <location>
        <begin position="363"/>
        <end position="382"/>
    </location>
</feature>
<gene>
    <name evidence="3" type="ORF">PECAL_5P01130</name>
</gene>
<dbReference type="EMBL" id="CAKKNE010000005">
    <property type="protein sequence ID" value="CAH0375582.1"/>
    <property type="molecule type" value="Genomic_DNA"/>
</dbReference>
<dbReference type="InterPro" id="IPR029063">
    <property type="entry name" value="SAM-dependent_MTases_sf"/>
</dbReference>
<dbReference type="AlphaFoldDB" id="A0A8J2SWZ4"/>
<feature type="region of interest" description="Disordered" evidence="1">
    <location>
        <begin position="29"/>
        <end position="49"/>
    </location>
</feature>
<dbReference type="InterPro" id="IPR004951">
    <property type="entry name" value="DUF268_CAE_spp"/>
</dbReference>
<dbReference type="OrthoDB" id="428346at2759"/>
<evidence type="ECO:0000256" key="1">
    <source>
        <dbReference type="SAM" id="MobiDB-lite"/>
    </source>
</evidence>
<evidence type="ECO:0000313" key="4">
    <source>
        <dbReference type="Proteomes" id="UP000789595"/>
    </source>
</evidence>
<dbReference type="SUPFAM" id="SSF53335">
    <property type="entry name" value="S-adenosyl-L-methionine-dependent methyltransferases"/>
    <property type="match status" value="1"/>
</dbReference>
<protein>
    <submittedName>
        <fullName evidence="3">Uncharacterized protein</fullName>
    </submittedName>
</protein>
<dbReference type="Proteomes" id="UP000789595">
    <property type="component" value="Unassembled WGS sequence"/>
</dbReference>
<keyword evidence="4" id="KW-1185">Reference proteome</keyword>
<reference evidence="3" key="1">
    <citation type="submission" date="2021-11" db="EMBL/GenBank/DDBJ databases">
        <authorList>
            <consortium name="Genoscope - CEA"/>
            <person name="William W."/>
        </authorList>
    </citation>
    <scope>NUCLEOTIDE SEQUENCE</scope>
</reference>
<dbReference type="Pfam" id="PF03269">
    <property type="entry name" value="DUF268"/>
    <property type="match status" value="1"/>
</dbReference>
<accession>A0A8J2SWZ4</accession>
<feature type="transmembrane region" description="Helical" evidence="2">
    <location>
        <begin position="52"/>
        <end position="71"/>
    </location>
</feature>
<evidence type="ECO:0000313" key="3">
    <source>
        <dbReference type="EMBL" id="CAH0375582.1"/>
    </source>
</evidence>
<name>A0A8J2SWZ4_9STRA</name>